<dbReference type="GO" id="GO:0008033">
    <property type="term" value="P:tRNA processing"/>
    <property type="evidence" value="ECO:0007669"/>
    <property type="project" value="UniProtKB-KW"/>
</dbReference>
<evidence type="ECO:0000256" key="1">
    <source>
        <dbReference type="ARBA" id="ARBA00012386"/>
    </source>
</evidence>
<keyword evidence="3" id="KW-0949">S-adenosyl-L-methionine</keyword>
<feature type="domain" description="DTW" evidence="5">
    <location>
        <begin position="29"/>
        <end position="221"/>
    </location>
</feature>
<dbReference type="InterPro" id="IPR005636">
    <property type="entry name" value="DTW"/>
</dbReference>
<dbReference type="InterPro" id="IPR039262">
    <property type="entry name" value="DTWD2/TAPT"/>
</dbReference>
<reference evidence="6" key="1">
    <citation type="journal article" date="2014" name="Int. J. Syst. Evol. Microbiol.">
        <title>Complete genome sequence of Corynebacterium casei LMG S-19264T (=DSM 44701T), isolated from a smear-ripened cheese.</title>
        <authorList>
            <consortium name="US DOE Joint Genome Institute (JGI-PGF)"/>
            <person name="Walter F."/>
            <person name="Albersmeier A."/>
            <person name="Kalinowski J."/>
            <person name="Ruckert C."/>
        </authorList>
    </citation>
    <scope>NUCLEOTIDE SEQUENCE</scope>
    <source>
        <strain evidence="6">NBRC 101628</strain>
    </source>
</reference>
<keyword evidence="2" id="KW-0808">Transferase</keyword>
<organism evidence="6 7">
    <name type="scientific">Paraferrimonas sedimenticola</name>
    <dbReference type="NCBI Taxonomy" id="375674"/>
    <lineage>
        <taxon>Bacteria</taxon>
        <taxon>Pseudomonadati</taxon>
        <taxon>Pseudomonadota</taxon>
        <taxon>Gammaproteobacteria</taxon>
        <taxon>Alteromonadales</taxon>
        <taxon>Ferrimonadaceae</taxon>
        <taxon>Paraferrimonas</taxon>
    </lineage>
</organism>
<dbReference type="EMBL" id="BSNC01000005">
    <property type="protein sequence ID" value="GLP96813.1"/>
    <property type="molecule type" value="Genomic_DNA"/>
</dbReference>
<evidence type="ECO:0000256" key="4">
    <source>
        <dbReference type="ARBA" id="ARBA00022694"/>
    </source>
</evidence>
<evidence type="ECO:0000313" key="7">
    <source>
        <dbReference type="Proteomes" id="UP001161422"/>
    </source>
</evidence>
<keyword evidence="7" id="KW-1185">Reference proteome</keyword>
<dbReference type="GO" id="GO:0016432">
    <property type="term" value="F:tRNA-uridine aminocarboxypropyltransferase activity"/>
    <property type="evidence" value="ECO:0007669"/>
    <property type="project" value="UniProtKB-EC"/>
</dbReference>
<dbReference type="RefSeq" id="WP_095504126.1">
    <property type="nucleotide sequence ID" value="NZ_BSNC01000005.1"/>
</dbReference>
<evidence type="ECO:0000256" key="2">
    <source>
        <dbReference type="ARBA" id="ARBA00022679"/>
    </source>
</evidence>
<gene>
    <name evidence="6" type="primary">yfiP</name>
    <name evidence="6" type="ORF">GCM10007895_21190</name>
</gene>
<evidence type="ECO:0000259" key="5">
    <source>
        <dbReference type="SMART" id="SM01144"/>
    </source>
</evidence>
<evidence type="ECO:0000313" key="6">
    <source>
        <dbReference type="EMBL" id="GLP96813.1"/>
    </source>
</evidence>
<dbReference type="AlphaFoldDB" id="A0AA37RWX8"/>
<dbReference type="PANTHER" id="PTHR21392:SF1">
    <property type="entry name" value="TRNA-URIDINE AMINOCARBOXYPROPYLTRANSFERASE"/>
    <property type="match status" value="1"/>
</dbReference>
<dbReference type="Proteomes" id="UP001161422">
    <property type="component" value="Unassembled WGS sequence"/>
</dbReference>
<reference evidence="6" key="2">
    <citation type="submission" date="2023-01" db="EMBL/GenBank/DDBJ databases">
        <title>Draft genome sequence of Paraferrimonas sedimenticola strain NBRC 101628.</title>
        <authorList>
            <person name="Sun Q."/>
            <person name="Mori K."/>
        </authorList>
    </citation>
    <scope>NUCLEOTIDE SEQUENCE</scope>
    <source>
        <strain evidence="6">NBRC 101628</strain>
    </source>
</reference>
<accession>A0AA37RWX8</accession>
<proteinExistence type="predicted"/>
<dbReference type="EC" id="2.5.1.25" evidence="1"/>
<dbReference type="Pfam" id="PF03942">
    <property type="entry name" value="DTW"/>
    <property type="match status" value="1"/>
</dbReference>
<evidence type="ECO:0000256" key="3">
    <source>
        <dbReference type="ARBA" id="ARBA00022691"/>
    </source>
</evidence>
<comment type="caution">
    <text evidence="6">The sequence shown here is derived from an EMBL/GenBank/DDBJ whole genome shotgun (WGS) entry which is preliminary data.</text>
</comment>
<protein>
    <recommendedName>
        <fullName evidence="1">tRNA-uridine aminocarboxypropyltransferase</fullName>
        <ecNumber evidence="1">2.5.1.25</ecNumber>
    </recommendedName>
</protein>
<dbReference type="PANTHER" id="PTHR21392">
    <property type="entry name" value="TRNA-URIDINE AMINOCARBOXYPROPYLTRANSFERASE 2"/>
    <property type="match status" value="1"/>
</dbReference>
<keyword evidence="4" id="KW-0819">tRNA processing</keyword>
<sequence>MPQSQHAVHRLFQARLARATRPFNARGGSVQRCPQCRIHQDYCMCDYRISIDTQAAVLLCMFDDEVLKPTNTGRLIADLIPDTHAYIWSRTGDNREMKDLLADPQYQPYLVFPGHYAGPERVVTKPNTKAGKRPLFVLLDGAWREAAKMFRKSPWLDHLPVLSIEPEVLSRYALRKASHDSQLATAEVAARILEVMGERDNADTLDTWFELFNERYRLGSQQFHGEGVTKAGLLEQPALAKWLQNQVAAKVK</sequence>
<dbReference type="SMART" id="SM01144">
    <property type="entry name" value="DTW"/>
    <property type="match status" value="1"/>
</dbReference>
<name>A0AA37RWX8_9GAMM</name>